<evidence type="ECO:0000256" key="1">
    <source>
        <dbReference type="ARBA" id="ARBA00022598"/>
    </source>
</evidence>
<dbReference type="PANTHER" id="PTHR42307">
    <property type="entry name" value="PUP DEAMIDASE/DEPUPYLASE"/>
    <property type="match status" value="1"/>
</dbReference>
<comment type="miscellaneous">
    <text evidence="7">The reaction mechanism probably proceeds via the activation of Pup by phosphorylation of its C-terminal glutamate, which is then subject to nucleophilic attack by the substrate lysine, resulting in an isopeptide bond and the release of phosphate as a good leaving group.</text>
</comment>
<dbReference type="KEGG" id="pry:Prubr_68250"/>
<reference evidence="10" key="1">
    <citation type="submission" date="2020-08" db="EMBL/GenBank/DDBJ databases">
        <title>Whole genome shotgun sequence of Polymorphospora rubra NBRC 101157.</title>
        <authorList>
            <person name="Komaki H."/>
            <person name="Tamura T."/>
        </authorList>
    </citation>
    <scope>NUCLEOTIDE SEQUENCE</scope>
    <source>
        <strain evidence="10">NBRC 101157</strain>
    </source>
</reference>
<evidence type="ECO:0000256" key="9">
    <source>
        <dbReference type="PIRSR" id="PIRSR018077-1"/>
    </source>
</evidence>
<feature type="binding site" evidence="7">
    <location>
        <position position="63"/>
    </location>
    <ligand>
        <name>Mg(2+)</name>
        <dbReference type="ChEBI" id="CHEBI:18420"/>
    </ligand>
</feature>
<dbReference type="PIRSF" id="PIRSF018077">
    <property type="entry name" value="UCP018077"/>
    <property type="match status" value="1"/>
</dbReference>
<dbReference type="PANTHER" id="PTHR42307:SF3">
    <property type="entry name" value="PUP--PROTEIN LIGASE"/>
    <property type="match status" value="1"/>
</dbReference>
<protein>
    <recommendedName>
        <fullName evidence="7 8">Pup--protein ligase</fullName>
        <ecNumber evidence="7 8">6.3.1.19</ecNumber>
    </recommendedName>
    <alternativeName>
        <fullName evidence="7">Proteasome accessory factor A</fullName>
    </alternativeName>
    <alternativeName>
        <fullName evidence="7">Pup-conjugating enzyme</fullName>
    </alternativeName>
</protein>
<evidence type="ECO:0000313" key="11">
    <source>
        <dbReference type="Proteomes" id="UP000680866"/>
    </source>
</evidence>
<keyword evidence="1 7" id="KW-0436">Ligase</keyword>
<dbReference type="GO" id="GO:0019787">
    <property type="term" value="F:ubiquitin-like protein transferase activity"/>
    <property type="evidence" value="ECO:0007669"/>
    <property type="project" value="UniProtKB-UniRule"/>
</dbReference>
<dbReference type="UniPathway" id="UPA00997"/>
<sequence length="452" mass="51791">MERRIFGIETEYGVTCTYRGQRRLSPDEVARYLFRRVVSWGRSSNVFLRNGARLYLDVGSHPEYATPECDSIVDLVAHDRAGERILEGLLVDAEKRLHDEGIAGEIYLFKNNTDSAGNSYGCHENYLVSRHGEFGRLADVLIPFLVTRQLICGAGKVLQTPRGAVYCLSQRAEHIWEGVSSATTRSRPIINTRDEPHADAERYRRLHVIVGDSNMNEVTTLLKFGSADIVLKMIEAGVVMRDMSLENPIRAIREVSHDITGRRKVRLASNKEISALEIQQEYLAKATEFVERRGGDETAKRVVELWGRVLRAVETGDLDPVAREIDWVTKLKLLERYQSKHDLPLSHPRIAQMDLAYHDIRRGRGLHGLLERRGQVDRVVSDLDVFQAKETPPQTTRARLRGEFIRHAQEKRRDFTVDWVHLKLNDQAQRTVLCKDPFRAYDERVERLIASM</sequence>
<gene>
    <name evidence="7 10" type="primary">pafA</name>
    <name evidence="10" type="ORF">Prubr_68250</name>
</gene>
<evidence type="ECO:0000256" key="8">
    <source>
        <dbReference type="NCBIfam" id="TIGR03686"/>
    </source>
</evidence>
<dbReference type="GO" id="GO:0005524">
    <property type="term" value="F:ATP binding"/>
    <property type="evidence" value="ECO:0007669"/>
    <property type="project" value="UniProtKB-UniRule"/>
</dbReference>
<feature type="binding site" evidence="7">
    <location>
        <position position="419"/>
    </location>
    <ligand>
        <name>ATP</name>
        <dbReference type="ChEBI" id="CHEBI:30616"/>
    </ligand>
</feature>
<dbReference type="EMBL" id="AP023359">
    <property type="protein sequence ID" value="BCJ69804.1"/>
    <property type="molecule type" value="Genomic_DNA"/>
</dbReference>
<dbReference type="GO" id="GO:0019941">
    <property type="term" value="P:modification-dependent protein catabolic process"/>
    <property type="evidence" value="ECO:0007669"/>
    <property type="project" value="UniProtKB-UniRule"/>
</dbReference>
<accession>A0A810NBQ7</accession>
<dbReference type="GO" id="GO:0000287">
    <property type="term" value="F:magnesium ion binding"/>
    <property type="evidence" value="ECO:0007669"/>
    <property type="project" value="UniProtKB-UniRule"/>
</dbReference>
<feature type="binding site" evidence="7">
    <location>
        <position position="9"/>
    </location>
    <ligand>
        <name>Mg(2+)</name>
        <dbReference type="ChEBI" id="CHEBI:18420"/>
    </ligand>
</feature>
<dbReference type="GO" id="GO:0070490">
    <property type="term" value="P:protein pupylation"/>
    <property type="evidence" value="ECO:0007669"/>
    <property type="project" value="UniProtKB-UniRule"/>
</dbReference>
<keyword evidence="4 7" id="KW-0833">Ubl conjugation pathway</keyword>
<evidence type="ECO:0000256" key="3">
    <source>
        <dbReference type="ARBA" id="ARBA00022741"/>
    </source>
</evidence>
<comment type="function">
    <text evidence="7">Catalyzes the covalent attachment of the prokaryotic ubiquitin-like protein modifier Pup to the proteasomal substrate proteins, thereby targeting them for proteasomal degradation. This tagging system is termed pupylation. The ligation reaction involves the side-chain carboxylate of the C-terminal glutamate of Pup and the side-chain amino group of a substrate lysine.</text>
</comment>
<evidence type="ECO:0000256" key="6">
    <source>
        <dbReference type="ARBA" id="ARBA00022842"/>
    </source>
</evidence>
<keyword evidence="5 7" id="KW-0067">ATP-binding</keyword>
<dbReference type="RefSeq" id="WP_212819325.1">
    <property type="nucleotide sequence ID" value="NZ_AP023359.1"/>
</dbReference>
<dbReference type="EC" id="6.3.1.19" evidence="7 8"/>
<comment type="pathway">
    <text evidence="7">Protein degradation; proteasomal Pup-dependent pathway.</text>
</comment>
<keyword evidence="3 7" id="KW-0547">Nucleotide-binding</keyword>
<dbReference type="UniPathway" id="UPA00998"/>
<evidence type="ECO:0000256" key="5">
    <source>
        <dbReference type="ARBA" id="ARBA00022840"/>
    </source>
</evidence>
<evidence type="ECO:0000256" key="4">
    <source>
        <dbReference type="ARBA" id="ARBA00022786"/>
    </source>
</evidence>
<dbReference type="NCBIfam" id="TIGR03686">
    <property type="entry name" value="pupylate_PafA"/>
    <property type="match status" value="1"/>
</dbReference>
<dbReference type="GO" id="GO:0016879">
    <property type="term" value="F:ligase activity, forming carbon-nitrogen bonds"/>
    <property type="evidence" value="ECO:0007669"/>
    <property type="project" value="UniProtKB-UniRule"/>
</dbReference>
<evidence type="ECO:0000313" key="10">
    <source>
        <dbReference type="EMBL" id="BCJ69804.1"/>
    </source>
</evidence>
<keyword evidence="6 7" id="KW-0460">Magnesium</keyword>
<feature type="binding site" evidence="7">
    <location>
        <position position="55"/>
    </location>
    <ligand>
        <name>Mg(2+)</name>
        <dbReference type="ChEBI" id="CHEBI:18420"/>
    </ligand>
</feature>
<comment type="similarity">
    <text evidence="7">Belongs to the Pup ligase/Pup deamidase family. Pup-conjugating enzyme subfamily.</text>
</comment>
<keyword evidence="11" id="KW-1185">Reference proteome</keyword>
<feature type="binding site" evidence="7">
    <location>
        <position position="66"/>
    </location>
    <ligand>
        <name>ATP</name>
        <dbReference type="ChEBI" id="CHEBI:30616"/>
    </ligand>
</feature>
<dbReference type="GO" id="GO:0010498">
    <property type="term" value="P:proteasomal protein catabolic process"/>
    <property type="evidence" value="ECO:0007669"/>
    <property type="project" value="UniProtKB-UniRule"/>
</dbReference>
<proteinExistence type="inferred from homology"/>
<keyword evidence="2 7" id="KW-0479">Metal-binding</keyword>
<dbReference type="InterPro" id="IPR004347">
    <property type="entry name" value="Pup_ligase/deamidase"/>
</dbReference>
<feature type="binding site" evidence="7">
    <location>
        <position position="53"/>
    </location>
    <ligand>
        <name>ATP</name>
        <dbReference type="ChEBI" id="CHEBI:30616"/>
    </ligand>
</feature>
<comment type="pathway">
    <text evidence="7">Protein modification; protein pupylation.</text>
</comment>
<feature type="active site" description="Proton acceptor" evidence="7 9">
    <location>
        <position position="57"/>
    </location>
</feature>
<dbReference type="HAMAP" id="MF_02111">
    <property type="entry name" value="Pup_ligase"/>
    <property type="match status" value="1"/>
</dbReference>
<evidence type="ECO:0000256" key="7">
    <source>
        <dbReference type="HAMAP-Rule" id="MF_02111"/>
    </source>
</evidence>
<organism evidence="10 11">
    <name type="scientific">Polymorphospora rubra</name>
    <dbReference type="NCBI Taxonomy" id="338584"/>
    <lineage>
        <taxon>Bacteria</taxon>
        <taxon>Bacillati</taxon>
        <taxon>Actinomycetota</taxon>
        <taxon>Actinomycetes</taxon>
        <taxon>Micromonosporales</taxon>
        <taxon>Micromonosporaceae</taxon>
        <taxon>Polymorphospora</taxon>
    </lineage>
</organism>
<evidence type="ECO:0000256" key="2">
    <source>
        <dbReference type="ARBA" id="ARBA00022723"/>
    </source>
</evidence>
<dbReference type="AlphaFoldDB" id="A0A810NBQ7"/>
<dbReference type="Proteomes" id="UP000680866">
    <property type="component" value="Chromosome"/>
</dbReference>
<dbReference type="InterPro" id="IPR022279">
    <property type="entry name" value="Pup_ligase"/>
</dbReference>
<name>A0A810NBQ7_9ACTN</name>
<comment type="catalytic activity">
    <reaction evidence="7">
        <text>ATP + [prokaryotic ubiquitin-like protein]-L-glutamate + [protein]-L-lysine = ADP + phosphate + N(6)-([prokaryotic ubiquitin-like protein]-gamma-L-glutamyl)-[protein]-L-lysine.</text>
        <dbReference type="EC" id="6.3.1.19"/>
    </reaction>
</comment>
<dbReference type="Pfam" id="PF03136">
    <property type="entry name" value="Pup_ligase"/>
    <property type="match status" value="1"/>
</dbReference>